<protein>
    <submittedName>
        <fullName evidence="1">Uncharacterized protein</fullName>
    </submittedName>
</protein>
<organism evidence="1 2">
    <name type="scientific">Paenibacillus auburnensis</name>
    <dbReference type="NCBI Taxonomy" id="2905649"/>
    <lineage>
        <taxon>Bacteria</taxon>
        <taxon>Bacillati</taxon>
        <taxon>Bacillota</taxon>
        <taxon>Bacilli</taxon>
        <taxon>Bacillales</taxon>
        <taxon>Paenibacillaceae</taxon>
        <taxon>Paenibacillus</taxon>
    </lineage>
</organism>
<comment type="caution">
    <text evidence="1">The sequence shown here is derived from an EMBL/GenBank/DDBJ whole genome shotgun (WGS) entry which is preliminary data.</text>
</comment>
<name>A0ABN8G825_9BACL</name>
<reference evidence="1" key="1">
    <citation type="submission" date="2022-01" db="EMBL/GenBank/DDBJ databases">
        <authorList>
            <person name="Criscuolo A."/>
        </authorList>
    </citation>
    <scope>NUCLEOTIDE SEQUENCE</scope>
    <source>
        <strain evidence="1">CIP111892</strain>
    </source>
</reference>
<dbReference type="Proteomes" id="UP000838324">
    <property type="component" value="Unassembled WGS sequence"/>
</dbReference>
<proteinExistence type="predicted"/>
<gene>
    <name evidence="1" type="ORF">PAECIP111892_02260</name>
</gene>
<keyword evidence="2" id="KW-1185">Reference proteome</keyword>
<evidence type="ECO:0000313" key="1">
    <source>
        <dbReference type="EMBL" id="CAH1196536.1"/>
    </source>
</evidence>
<dbReference type="RefSeq" id="WP_054941821.1">
    <property type="nucleotide sequence ID" value="NZ_CAKMMG010000001.1"/>
</dbReference>
<accession>A0ABN8G825</accession>
<sequence>MSEKNILAYFKAPEEAEGVSRKLQALRVIDMSIDTFSKYPGNAQYSGNNPLTGDIPSLATMTLNSTMDSHSAGILAAADSSASGMSHGGDGGPTGRNILLTVVVDSDSFDQALKIIEDAGGMI</sequence>
<dbReference type="EMBL" id="CAKMMG010000001">
    <property type="protein sequence ID" value="CAH1196536.1"/>
    <property type="molecule type" value="Genomic_DNA"/>
</dbReference>
<evidence type="ECO:0000313" key="2">
    <source>
        <dbReference type="Proteomes" id="UP000838324"/>
    </source>
</evidence>